<keyword evidence="7" id="KW-0482">Metalloprotease</keyword>
<evidence type="ECO:0000256" key="2">
    <source>
        <dbReference type="ARBA" id="ARBA00007357"/>
    </source>
</evidence>
<evidence type="ECO:0000259" key="9">
    <source>
        <dbReference type="Pfam" id="PF05649"/>
    </source>
</evidence>
<dbReference type="AlphaFoldDB" id="A0A0N4VNP1"/>
<dbReference type="PANTHER" id="PTHR11733">
    <property type="entry name" value="ZINC METALLOPROTEASE FAMILY M13 NEPRILYSIN-RELATED"/>
    <property type="match status" value="1"/>
</dbReference>
<dbReference type="STRING" id="51028.A0A0N4VNP1"/>
<dbReference type="Gene3D" id="1.10.1380.10">
    <property type="entry name" value="Neutral endopeptidase , domain2"/>
    <property type="match status" value="1"/>
</dbReference>
<dbReference type="Pfam" id="PF05649">
    <property type="entry name" value="Peptidase_M13_N"/>
    <property type="match status" value="1"/>
</dbReference>
<keyword evidence="6" id="KW-0862">Zinc</keyword>
<dbReference type="PANTHER" id="PTHR11733:SF240">
    <property type="entry name" value="GH14155P-RELATED"/>
    <property type="match status" value="1"/>
</dbReference>
<dbReference type="PRINTS" id="PR00786">
    <property type="entry name" value="NEPRILYSIN"/>
</dbReference>
<dbReference type="OrthoDB" id="6475849at2759"/>
<evidence type="ECO:0000256" key="1">
    <source>
        <dbReference type="ARBA" id="ARBA00001947"/>
    </source>
</evidence>
<name>A0A0N4VNP1_ENTVE</name>
<evidence type="ECO:0000259" key="8">
    <source>
        <dbReference type="Pfam" id="PF01431"/>
    </source>
</evidence>
<evidence type="ECO:0000256" key="7">
    <source>
        <dbReference type="ARBA" id="ARBA00023049"/>
    </source>
</evidence>
<dbReference type="GO" id="GO:0004222">
    <property type="term" value="F:metalloendopeptidase activity"/>
    <property type="evidence" value="ECO:0007669"/>
    <property type="project" value="InterPro"/>
</dbReference>
<proteinExistence type="inferred from homology"/>
<dbReference type="WBParaSite" id="EVEC_0001260901-mRNA-1">
    <property type="protein sequence ID" value="EVEC_0001260901-mRNA-1"/>
    <property type="gene ID" value="EVEC_0001260901"/>
</dbReference>
<keyword evidence="5" id="KW-0378">Hydrolase</keyword>
<keyword evidence="3" id="KW-0645">Protease</keyword>
<evidence type="ECO:0000313" key="11">
    <source>
        <dbReference type="Proteomes" id="UP000274131"/>
    </source>
</evidence>
<dbReference type="GO" id="GO:0016485">
    <property type="term" value="P:protein processing"/>
    <property type="evidence" value="ECO:0007669"/>
    <property type="project" value="TreeGrafter"/>
</dbReference>
<evidence type="ECO:0000313" key="12">
    <source>
        <dbReference type="WBParaSite" id="EVEC_0001260901-mRNA-1"/>
    </source>
</evidence>
<dbReference type="InterPro" id="IPR024079">
    <property type="entry name" value="MetalloPept_cat_dom_sf"/>
</dbReference>
<dbReference type="EMBL" id="UXUI01012699">
    <property type="protein sequence ID" value="VDD97036.1"/>
    <property type="molecule type" value="Genomic_DNA"/>
</dbReference>
<accession>A0A0N4VNP1</accession>
<dbReference type="InterPro" id="IPR000718">
    <property type="entry name" value="Peptidase_M13"/>
</dbReference>
<protein>
    <submittedName>
        <fullName evidence="12">Peptidase_M13 domain-containing protein</fullName>
    </submittedName>
</protein>
<dbReference type="Pfam" id="PF01431">
    <property type="entry name" value="Peptidase_M13"/>
    <property type="match status" value="1"/>
</dbReference>
<organism evidence="12">
    <name type="scientific">Enterobius vermicularis</name>
    <name type="common">Human pinworm</name>
    <dbReference type="NCBI Taxonomy" id="51028"/>
    <lineage>
        <taxon>Eukaryota</taxon>
        <taxon>Metazoa</taxon>
        <taxon>Ecdysozoa</taxon>
        <taxon>Nematoda</taxon>
        <taxon>Chromadorea</taxon>
        <taxon>Rhabditida</taxon>
        <taxon>Spirurina</taxon>
        <taxon>Oxyuridomorpha</taxon>
        <taxon>Oxyuroidea</taxon>
        <taxon>Oxyuridae</taxon>
        <taxon>Enterobius</taxon>
    </lineage>
</organism>
<keyword evidence="11" id="KW-1185">Reference proteome</keyword>
<evidence type="ECO:0000256" key="6">
    <source>
        <dbReference type="ARBA" id="ARBA00022833"/>
    </source>
</evidence>
<reference evidence="10 11" key="2">
    <citation type="submission" date="2018-10" db="EMBL/GenBank/DDBJ databases">
        <authorList>
            <consortium name="Pathogen Informatics"/>
        </authorList>
    </citation>
    <scope>NUCLEOTIDE SEQUENCE [LARGE SCALE GENOMIC DNA]</scope>
</reference>
<reference evidence="12" key="1">
    <citation type="submission" date="2017-02" db="UniProtKB">
        <authorList>
            <consortium name="WormBaseParasite"/>
        </authorList>
    </citation>
    <scope>IDENTIFICATION</scope>
</reference>
<dbReference type="SUPFAM" id="SSF55486">
    <property type="entry name" value="Metalloproteases ('zincins'), catalytic domain"/>
    <property type="match status" value="1"/>
</dbReference>
<evidence type="ECO:0000313" key="10">
    <source>
        <dbReference type="EMBL" id="VDD97036.1"/>
    </source>
</evidence>
<comment type="similarity">
    <text evidence="2">Belongs to the peptidase M13 family.</text>
</comment>
<dbReference type="Gene3D" id="3.40.390.10">
    <property type="entry name" value="Collagenase (Catalytic Domain)"/>
    <property type="match status" value="1"/>
</dbReference>
<sequence>MQDMVTIVNEFAALSGLQFPIYNTTRWPQGLTPASLGKAIGMLSEMGVDTLLTPIVYVDWKNPVRHKLYIDQPTLLWPRSSYVEGNAWSVFGQNYANVMLHMLKEYGKLINMALPDYVLNYHIEKMLKFEMTLARYYTADDLERRNFSRLYTPFTSINNIYLFVDFNSFFEGLSTKNHELRRYFYSFNNDFIVMKKNLLRKLSYDFYRTFDSNVVINYLFFRLIASRSSYFPQHNYGSVQDICARQLMNLFKHAGSRLYLNNAIPDAYKRRKIGRVVRRLTVRIIGSFYKVLQRSFAKDSYTLSRAATKIRQMILNIGAPSLITNDAQLDYYYSRLRVREDDSFIKISEELHRFNSRIKFQPLALYELPDRTVHCGEAAAPNSWFDVRGSVLYARNSLTVPSGILVHPFFDPHWPASLNYGSLGTTIGHEISHAFDEIGTQFNEYGRLENWMRPESKRILNKTARCVTAKYSRVCPLQGTGFHPECLNGRRAAAENVADIAGLIVAWHSYRTLDSNLKRAHIRLPDYALSRLTHDQLFFLSFAQPWCRAKPSRKTLLSEILEYHHSPPEYRVITALQNFMPFKRAFNCSYGFVKRPQSCGVWG</sequence>
<dbReference type="InterPro" id="IPR008753">
    <property type="entry name" value="Peptidase_M13_N"/>
</dbReference>
<dbReference type="PROSITE" id="PS51885">
    <property type="entry name" value="NEPRILYSIN"/>
    <property type="match status" value="1"/>
</dbReference>
<dbReference type="InterPro" id="IPR042089">
    <property type="entry name" value="Peptidase_M13_dom_2"/>
</dbReference>
<dbReference type="GO" id="GO:0005886">
    <property type="term" value="C:plasma membrane"/>
    <property type="evidence" value="ECO:0007669"/>
    <property type="project" value="TreeGrafter"/>
</dbReference>
<feature type="domain" description="Peptidase M13 C-terminal" evidence="8">
    <location>
        <begin position="395"/>
        <end position="591"/>
    </location>
</feature>
<evidence type="ECO:0000256" key="4">
    <source>
        <dbReference type="ARBA" id="ARBA00022723"/>
    </source>
</evidence>
<evidence type="ECO:0000256" key="5">
    <source>
        <dbReference type="ARBA" id="ARBA00022801"/>
    </source>
</evidence>
<keyword evidence="4" id="KW-0479">Metal-binding</keyword>
<gene>
    <name evidence="10" type="ORF">EVEC_LOCUS11787</name>
</gene>
<dbReference type="GO" id="GO:0046872">
    <property type="term" value="F:metal ion binding"/>
    <property type="evidence" value="ECO:0007669"/>
    <property type="project" value="UniProtKB-KW"/>
</dbReference>
<comment type="cofactor">
    <cofactor evidence="1">
        <name>Zn(2+)</name>
        <dbReference type="ChEBI" id="CHEBI:29105"/>
    </cofactor>
</comment>
<dbReference type="Proteomes" id="UP000274131">
    <property type="component" value="Unassembled WGS sequence"/>
</dbReference>
<dbReference type="InterPro" id="IPR018497">
    <property type="entry name" value="Peptidase_M13_C"/>
</dbReference>
<dbReference type="CDD" id="cd08662">
    <property type="entry name" value="M13"/>
    <property type="match status" value="1"/>
</dbReference>
<evidence type="ECO:0000256" key="3">
    <source>
        <dbReference type="ARBA" id="ARBA00022670"/>
    </source>
</evidence>
<feature type="domain" description="Peptidase M13 N-terminal" evidence="9">
    <location>
        <begin position="32"/>
        <end position="320"/>
    </location>
</feature>